<dbReference type="Pfam" id="PF26130">
    <property type="entry name" value="PB1-like"/>
    <property type="match status" value="1"/>
</dbReference>
<dbReference type="AlphaFoldDB" id="B9RL94"/>
<name>B9RL94_RICCO</name>
<feature type="domain" description="PB1-like" evidence="1">
    <location>
        <begin position="1"/>
        <end position="100"/>
    </location>
</feature>
<reference evidence="3" key="1">
    <citation type="journal article" date="2010" name="Nat. Biotechnol.">
        <title>Draft genome sequence of the oilseed species Ricinus communis.</title>
        <authorList>
            <person name="Chan A.P."/>
            <person name="Crabtree J."/>
            <person name="Zhao Q."/>
            <person name="Lorenzi H."/>
            <person name="Orvis J."/>
            <person name="Puiu D."/>
            <person name="Melake-Berhan A."/>
            <person name="Jones K.M."/>
            <person name="Redman J."/>
            <person name="Chen G."/>
            <person name="Cahoon E.B."/>
            <person name="Gedil M."/>
            <person name="Stanke M."/>
            <person name="Haas B.J."/>
            <person name="Wortman J.R."/>
            <person name="Fraser-Liggett C.M."/>
            <person name="Ravel J."/>
            <person name="Rabinowicz P.D."/>
        </authorList>
    </citation>
    <scope>NUCLEOTIDE SEQUENCE [LARGE SCALE GENOMIC DNA]</scope>
    <source>
        <strain evidence="3">cv. Hale</strain>
    </source>
</reference>
<evidence type="ECO:0000259" key="1">
    <source>
        <dbReference type="Pfam" id="PF26130"/>
    </source>
</evidence>
<evidence type="ECO:0000313" key="3">
    <source>
        <dbReference type="Proteomes" id="UP000008311"/>
    </source>
</evidence>
<sequence length="219" mass="25585">MEVRVGIRIHHGGQFIRDPILRYSNGEVEDFKVYDIDYLSYDKTVNMLTMLGYNSGPELYWLKLGGKLEKDLKYLYSDVRRVHEDVNVGKACNVNLEEENMGEGLFEANEVVNVIKTNKKGDTSRNNTVEAEEFKFECPKYSIARGVEIAFKKNEPSSIRIIYTYSNYPRLCYGSKEKGTEDFKIKTYNPKHRCLKQFKSKRVTSSMNCRRNPQQRLYI</sequence>
<dbReference type="EMBL" id="EQ973787">
    <property type="protein sequence ID" value="EEF47913.1"/>
    <property type="molecule type" value="Genomic_DNA"/>
</dbReference>
<protein>
    <recommendedName>
        <fullName evidence="1">PB1-like domain-containing protein</fullName>
    </recommendedName>
</protein>
<dbReference type="Proteomes" id="UP000008311">
    <property type="component" value="Unassembled WGS sequence"/>
</dbReference>
<evidence type="ECO:0000313" key="2">
    <source>
        <dbReference type="EMBL" id="EEF47913.1"/>
    </source>
</evidence>
<dbReference type="InterPro" id="IPR058594">
    <property type="entry name" value="PB1-like_dom_pln"/>
</dbReference>
<accession>B9RL94</accession>
<dbReference type="InParanoid" id="B9RL94"/>
<keyword evidence="3" id="KW-1185">Reference proteome</keyword>
<organism evidence="2 3">
    <name type="scientific">Ricinus communis</name>
    <name type="common">Castor bean</name>
    <dbReference type="NCBI Taxonomy" id="3988"/>
    <lineage>
        <taxon>Eukaryota</taxon>
        <taxon>Viridiplantae</taxon>
        <taxon>Streptophyta</taxon>
        <taxon>Embryophyta</taxon>
        <taxon>Tracheophyta</taxon>
        <taxon>Spermatophyta</taxon>
        <taxon>Magnoliopsida</taxon>
        <taxon>eudicotyledons</taxon>
        <taxon>Gunneridae</taxon>
        <taxon>Pentapetalae</taxon>
        <taxon>rosids</taxon>
        <taxon>fabids</taxon>
        <taxon>Malpighiales</taxon>
        <taxon>Euphorbiaceae</taxon>
        <taxon>Acalyphoideae</taxon>
        <taxon>Acalypheae</taxon>
        <taxon>Ricinus</taxon>
    </lineage>
</organism>
<proteinExistence type="predicted"/>
<gene>
    <name evidence="2" type="ORF">RCOM_1671630</name>
</gene>